<protein>
    <submittedName>
        <fullName evidence="1">Uncharacterized protein</fullName>
    </submittedName>
</protein>
<reference evidence="1" key="1">
    <citation type="submission" date="2020-08" db="EMBL/GenBank/DDBJ databases">
        <title>Ramlibacter sp. USB13 16S ribosomal RNA gene genome sequencing and assembly.</title>
        <authorList>
            <person name="Kang M."/>
        </authorList>
    </citation>
    <scope>NUCLEOTIDE SEQUENCE</scope>
    <source>
        <strain evidence="1">USB13</strain>
    </source>
</reference>
<proteinExistence type="predicted"/>
<gene>
    <name evidence="1" type="ORF">H8N03_04115</name>
</gene>
<organism evidence="1 2">
    <name type="scientific">Ramlibacter cellulosilyticus</name>
    <dbReference type="NCBI Taxonomy" id="2764187"/>
    <lineage>
        <taxon>Bacteria</taxon>
        <taxon>Pseudomonadati</taxon>
        <taxon>Pseudomonadota</taxon>
        <taxon>Betaproteobacteria</taxon>
        <taxon>Burkholderiales</taxon>
        <taxon>Comamonadaceae</taxon>
        <taxon>Ramlibacter</taxon>
    </lineage>
</organism>
<dbReference type="EMBL" id="JACORT010000001">
    <property type="protein sequence ID" value="MBC5782117.1"/>
    <property type="molecule type" value="Genomic_DNA"/>
</dbReference>
<keyword evidence="2" id="KW-1185">Reference proteome</keyword>
<dbReference type="AlphaFoldDB" id="A0A923MM18"/>
<accession>A0A923MM18</accession>
<dbReference type="Proteomes" id="UP000608513">
    <property type="component" value="Unassembled WGS sequence"/>
</dbReference>
<evidence type="ECO:0000313" key="2">
    <source>
        <dbReference type="Proteomes" id="UP000608513"/>
    </source>
</evidence>
<dbReference type="RefSeq" id="WP_187074834.1">
    <property type="nucleotide sequence ID" value="NZ_JACORT010000001.1"/>
</dbReference>
<comment type="caution">
    <text evidence="1">The sequence shown here is derived from an EMBL/GenBank/DDBJ whole genome shotgun (WGS) entry which is preliminary data.</text>
</comment>
<evidence type="ECO:0000313" key="1">
    <source>
        <dbReference type="EMBL" id="MBC5782117.1"/>
    </source>
</evidence>
<sequence>MANDDTTTRSPVRQPFLLYAAKGRIYARNRTQKVIDLGAITREDGGSFRYLLDGNQQSDGGFFTEEEALQAIARSVRFLWLDGQFTAVADARDDANLDLDGATRISIELDEMPPGERAVDATV</sequence>
<name>A0A923MM18_9BURK</name>